<feature type="compositionally biased region" description="Basic and acidic residues" evidence="1">
    <location>
        <begin position="119"/>
        <end position="148"/>
    </location>
</feature>
<feature type="compositionally biased region" description="Basic and acidic residues" evidence="1">
    <location>
        <begin position="208"/>
        <end position="221"/>
    </location>
</feature>
<evidence type="ECO:0000313" key="3">
    <source>
        <dbReference type="Proteomes" id="UP000562929"/>
    </source>
</evidence>
<dbReference type="Pfam" id="PF08297">
    <property type="entry name" value="U3_snoRNA_assoc"/>
    <property type="match status" value="1"/>
</dbReference>
<comment type="caution">
    <text evidence="2">The sequence shown here is derived from an EMBL/GenBank/DDBJ whole genome shotgun (WGS) entry which is preliminary data.</text>
</comment>
<reference evidence="2 3" key="1">
    <citation type="journal article" date="2020" name="G3 (Bethesda)">
        <title>Genetic Underpinnings of Host Manipulation by Ophiocordyceps as Revealed by Comparative Transcriptomics.</title>
        <authorList>
            <person name="Will I."/>
            <person name="Das B."/>
            <person name="Trinh T."/>
            <person name="Brachmann A."/>
            <person name="Ohm R.A."/>
            <person name="de Bekker C."/>
        </authorList>
    </citation>
    <scope>NUCLEOTIDE SEQUENCE [LARGE SCALE GENOMIC DNA]</scope>
    <source>
        <strain evidence="2 3">EC05</strain>
    </source>
</reference>
<protein>
    <submittedName>
        <fullName evidence="2">U3 snoRNA associated</fullName>
    </submittedName>
</protein>
<evidence type="ECO:0000256" key="1">
    <source>
        <dbReference type="SAM" id="MobiDB-lite"/>
    </source>
</evidence>
<name>A0A8H4Q1F7_9HYPO</name>
<feature type="region of interest" description="Disordered" evidence="1">
    <location>
        <begin position="65"/>
        <end position="221"/>
    </location>
</feature>
<dbReference type="Proteomes" id="UP000562929">
    <property type="component" value="Unassembled WGS sequence"/>
</dbReference>
<feature type="compositionally biased region" description="Polar residues" evidence="1">
    <location>
        <begin position="161"/>
        <end position="174"/>
    </location>
</feature>
<organism evidence="2 3">
    <name type="scientific">Ophiocordyceps camponoti-floridani</name>
    <dbReference type="NCBI Taxonomy" id="2030778"/>
    <lineage>
        <taxon>Eukaryota</taxon>
        <taxon>Fungi</taxon>
        <taxon>Dikarya</taxon>
        <taxon>Ascomycota</taxon>
        <taxon>Pezizomycotina</taxon>
        <taxon>Sordariomycetes</taxon>
        <taxon>Hypocreomycetidae</taxon>
        <taxon>Hypocreales</taxon>
        <taxon>Ophiocordycipitaceae</taxon>
        <taxon>Ophiocordyceps</taxon>
    </lineage>
</organism>
<dbReference type="GO" id="GO:0030515">
    <property type="term" value="F:snoRNA binding"/>
    <property type="evidence" value="ECO:0007669"/>
    <property type="project" value="InterPro"/>
</dbReference>
<dbReference type="EMBL" id="JAACLJ010000008">
    <property type="protein sequence ID" value="KAF4581899.1"/>
    <property type="molecule type" value="Genomic_DNA"/>
</dbReference>
<feature type="compositionally biased region" description="Acidic residues" evidence="1">
    <location>
        <begin position="190"/>
        <end position="200"/>
    </location>
</feature>
<dbReference type="GO" id="GO:0006364">
    <property type="term" value="P:rRNA processing"/>
    <property type="evidence" value="ECO:0007669"/>
    <property type="project" value="InterPro"/>
</dbReference>
<dbReference type="InterPro" id="IPR013268">
    <property type="entry name" value="UTP16"/>
</dbReference>
<accession>A0A8H4Q1F7</accession>
<feature type="compositionally biased region" description="Acidic residues" evidence="1">
    <location>
        <begin position="81"/>
        <end position="91"/>
    </location>
</feature>
<gene>
    <name evidence="2" type="ORF">GQ602_006523</name>
</gene>
<evidence type="ECO:0000313" key="2">
    <source>
        <dbReference type="EMBL" id="KAF4581899.1"/>
    </source>
</evidence>
<proteinExistence type="predicted"/>
<dbReference type="AlphaFoldDB" id="A0A8H4Q1F7"/>
<sequence length="287" mass="31840">MAQLRKRKAGQEPATEKATAADTKPKRQRLPLRAKTGEELPTAGKGTLITFDDDKVEPDAEVLSAPTVVALKAEESVNKDGEDDDDDDDAAPEVISTVKAATELKLSEQAAQKAVRRQALAEKQKRRERDSLLKKQAAERKRAARDQSDAAIVPSQDDGQDASTSNMPTVSSGRRQPGTVAVPDVLPMELLDESSSEEDEEHVKARRRTDDASRRPEKRDIANVESKLTRLDRAPRDKVVKSTVYRVAAKADERLVPKAGKQSLNIRERLLRRKRMPATDHMLLTRK</sequence>
<keyword evidence="3" id="KW-1185">Reference proteome</keyword>
<feature type="region of interest" description="Disordered" evidence="1">
    <location>
        <begin position="1"/>
        <end position="53"/>
    </location>
</feature>
<dbReference type="OrthoDB" id="5245631at2759"/>